<dbReference type="RefSeq" id="WP_394487784.1">
    <property type="nucleotide sequence ID" value="NZ_JBIGIA010000006.1"/>
</dbReference>
<protein>
    <submittedName>
        <fullName evidence="1">Uncharacterized protein</fullName>
    </submittedName>
</protein>
<proteinExistence type="predicted"/>
<accession>A0ABW7G4V8</accession>
<gene>
    <name evidence="1" type="ORF">ACG00X_08985</name>
</gene>
<reference evidence="1 2" key="1">
    <citation type="submission" date="2024-09" db="EMBL/GenBank/DDBJ databases">
        <title>Novel species of the genus Pelomonas and Roseateles isolated from streams.</title>
        <authorList>
            <person name="Lu H."/>
        </authorList>
    </citation>
    <scope>NUCLEOTIDE SEQUENCE [LARGE SCALE GENOMIC DNA]</scope>
    <source>
        <strain evidence="1 2">BYS96W</strain>
    </source>
</reference>
<organism evidence="1 2">
    <name type="scientific">Pelomonas nitida</name>
    <dbReference type="NCBI Taxonomy" id="3299027"/>
    <lineage>
        <taxon>Bacteria</taxon>
        <taxon>Pseudomonadati</taxon>
        <taxon>Pseudomonadota</taxon>
        <taxon>Betaproteobacteria</taxon>
        <taxon>Burkholderiales</taxon>
        <taxon>Sphaerotilaceae</taxon>
        <taxon>Roseateles</taxon>
    </lineage>
</organism>
<comment type="caution">
    <text evidence="1">The sequence shown here is derived from an EMBL/GenBank/DDBJ whole genome shotgun (WGS) entry which is preliminary data.</text>
</comment>
<dbReference type="Proteomes" id="UP001606305">
    <property type="component" value="Unassembled WGS sequence"/>
</dbReference>
<evidence type="ECO:0000313" key="2">
    <source>
        <dbReference type="Proteomes" id="UP001606305"/>
    </source>
</evidence>
<keyword evidence="2" id="KW-1185">Reference proteome</keyword>
<evidence type="ECO:0000313" key="1">
    <source>
        <dbReference type="EMBL" id="MFG6456966.1"/>
    </source>
</evidence>
<dbReference type="EMBL" id="JBIGIA010000006">
    <property type="protein sequence ID" value="MFG6456966.1"/>
    <property type="molecule type" value="Genomic_DNA"/>
</dbReference>
<sequence length="164" mass="18361">MASFALQVVPTSLGQSPSNEKLALARDLLSSYISYSDDTIRVAIFSKPTLVDTGVAFENIECPLCHSIISRFEGDEHDEWWDDMETKISESESPLQQALEMPCCSQAVRAEQLNFKGAARFVNWMLRANDYELHSERMNLEKEQLAAIEKVLGCEVTELIGVNG</sequence>
<name>A0ABW7G4V8_9BURK</name>